<dbReference type="EMBL" id="BNAO01000009">
    <property type="protein sequence ID" value="GHG75977.1"/>
    <property type="molecule type" value="Genomic_DNA"/>
</dbReference>
<reference evidence="2" key="1">
    <citation type="journal article" date="2019" name="Int. J. Syst. Evol. Microbiol.">
        <title>The Global Catalogue of Microorganisms (GCM) 10K type strain sequencing project: providing services to taxonomists for standard genome sequencing and annotation.</title>
        <authorList>
            <consortium name="The Broad Institute Genomics Platform"/>
            <consortium name="The Broad Institute Genome Sequencing Center for Infectious Disease"/>
            <person name="Wu L."/>
            <person name="Ma J."/>
        </authorList>
    </citation>
    <scope>NUCLEOTIDE SEQUENCE [LARGE SCALE GENOMIC DNA]</scope>
    <source>
        <strain evidence="2">CGMCC 1.7003</strain>
    </source>
</reference>
<keyword evidence="2" id="KW-1185">Reference proteome</keyword>
<dbReference type="Proteomes" id="UP000659697">
    <property type="component" value="Unassembled WGS sequence"/>
</dbReference>
<sequence>MLSLLSLLLATSQPSLEHLSQSERSLVQSALAAQQAYSVLSLQYEECQSQRDYRQTGLPDLQLLRSAVEAKLQLPYQDFLFTSRQAGDWQRLQPREPLETGSCDEFIRYRENLDFYELQLFALEIAEPMVSSLTYNRNETANTQQLQLLRSYLQRSSSVAIARVFDRTQLNVIEQANFLHPDYQSRYIFRLEQGWRSIMPLYMGMHSQFNEQDIGNQASEWLIFLDTQKQFIAARPLSEVTVLLKELGSAEWTFDLNGNLIRK</sequence>
<evidence type="ECO:0000313" key="2">
    <source>
        <dbReference type="Proteomes" id="UP000659697"/>
    </source>
</evidence>
<dbReference type="RefSeq" id="WP_189433925.1">
    <property type="nucleotide sequence ID" value="NZ_BNAO01000009.1"/>
</dbReference>
<organism evidence="1 2">
    <name type="scientific">Alishewanella longhuensis</name>
    <dbReference type="NCBI Taxonomy" id="1091037"/>
    <lineage>
        <taxon>Bacteria</taxon>
        <taxon>Pseudomonadati</taxon>
        <taxon>Pseudomonadota</taxon>
        <taxon>Gammaproteobacteria</taxon>
        <taxon>Alteromonadales</taxon>
        <taxon>Alteromonadaceae</taxon>
        <taxon>Alishewanella</taxon>
    </lineage>
</organism>
<comment type="caution">
    <text evidence="1">The sequence shown here is derived from an EMBL/GenBank/DDBJ whole genome shotgun (WGS) entry which is preliminary data.</text>
</comment>
<gene>
    <name evidence="1" type="ORF">GCM10010919_30720</name>
</gene>
<protein>
    <submittedName>
        <fullName evidence="1">Uncharacterized protein</fullName>
    </submittedName>
</protein>
<proteinExistence type="predicted"/>
<evidence type="ECO:0000313" key="1">
    <source>
        <dbReference type="EMBL" id="GHG75977.1"/>
    </source>
</evidence>
<accession>A0ABQ3LA88</accession>
<name>A0ABQ3LA88_9ALTE</name>